<evidence type="ECO:0000313" key="1">
    <source>
        <dbReference type="EMBL" id="VVP52554.1"/>
    </source>
</evidence>
<protein>
    <submittedName>
        <fullName evidence="1">Uncharacterized protein</fullName>
    </submittedName>
</protein>
<accession>A0A5E7PSK8</accession>
<name>A0A5E7PSK8_PSEFL</name>
<dbReference type="EMBL" id="CABVIN010000011">
    <property type="protein sequence ID" value="VVP52554.1"/>
    <property type="molecule type" value="Genomic_DNA"/>
</dbReference>
<proteinExistence type="predicted"/>
<sequence>MWEKWKSRTAYNFPRRFLQRTLLPRFGIDPYSSVLFLNTHSELSDMAACAMHQFAVVRDLADTFASLNLKGISDCDLTRVTSAVHLLMREGCAILNVIQARAVQREEAYKTPV</sequence>
<gene>
    <name evidence="1" type="ORF">PS896_05456</name>
</gene>
<organism evidence="1 2">
    <name type="scientific">Pseudomonas fluorescens</name>
    <dbReference type="NCBI Taxonomy" id="294"/>
    <lineage>
        <taxon>Bacteria</taxon>
        <taxon>Pseudomonadati</taxon>
        <taxon>Pseudomonadota</taxon>
        <taxon>Gammaproteobacteria</taxon>
        <taxon>Pseudomonadales</taxon>
        <taxon>Pseudomonadaceae</taxon>
        <taxon>Pseudomonas</taxon>
    </lineage>
</organism>
<dbReference type="Proteomes" id="UP000377224">
    <property type="component" value="Unassembled WGS sequence"/>
</dbReference>
<evidence type="ECO:0000313" key="2">
    <source>
        <dbReference type="Proteomes" id="UP000377224"/>
    </source>
</evidence>
<reference evidence="1 2" key="1">
    <citation type="submission" date="2019-09" db="EMBL/GenBank/DDBJ databases">
        <authorList>
            <person name="Chandra G."/>
            <person name="Truman W A."/>
        </authorList>
    </citation>
    <scope>NUCLEOTIDE SEQUENCE [LARGE SCALE GENOMIC DNA]</scope>
    <source>
        <strain evidence="1">PS896</strain>
    </source>
</reference>
<dbReference type="AlphaFoldDB" id="A0A5E7PSK8"/>